<protein>
    <submittedName>
        <fullName evidence="1">Uncharacterized protein</fullName>
    </submittedName>
</protein>
<accession>A0ACB9E813</accession>
<dbReference type="EMBL" id="CM042035">
    <property type="protein sequence ID" value="KAI3754851.1"/>
    <property type="molecule type" value="Genomic_DNA"/>
</dbReference>
<evidence type="ECO:0000313" key="1">
    <source>
        <dbReference type="EMBL" id="KAI3754851.1"/>
    </source>
</evidence>
<evidence type="ECO:0000313" key="2">
    <source>
        <dbReference type="Proteomes" id="UP001056120"/>
    </source>
</evidence>
<dbReference type="Proteomes" id="UP001056120">
    <property type="component" value="Linkage Group LG18"/>
</dbReference>
<sequence length="272" mass="31061">MLSESKLPLFFWAEVVNTAYYVLNWVLLNRKNQKTPYEAIYNEKPRVRYFRAFGCPCTVLHTESTPNFNEKVDECYFVGYSSNTTAYRVYNKVTKEIRESTYAYCQEQNPTDAECGSSWLFDYHSLFKSFNVYMDEIAGSPNESFDISDADEDSYVGPLLTVDPPEEPIPDEITVEKPISNPINESNEETPENVTNLPIIVHVPDVSSHKINKDHPVYTIIGSLTDGNIKMALLEPSWVDAMHEVLNQFAKLQVWDFVTPPNSTNGVLPFGR</sequence>
<gene>
    <name evidence="1" type="ORF">L1987_54643</name>
</gene>
<reference evidence="1 2" key="2">
    <citation type="journal article" date="2022" name="Mol. Ecol. Resour.">
        <title>The genomes of chicory, endive, great burdock and yacon provide insights into Asteraceae paleo-polyploidization history and plant inulin production.</title>
        <authorList>
            <person name="Fan W."/>
            <person name="Wang S."/>
            <person name="Wang H."/>
            <person name="Wang A."/>
            <person name="Jiang F."/>
            <person name="Liu H."/>
            <person name="Zhao H."/>
            <person name="Xu D."/>
            <person name="Zhang Y."/>
        </authorList>
    </citation>
    <scope>NUCLEOTIDE SEQUENCE [LARGE SCALE GENOMIC DNA]</scope>
    <source>
        <strain evidence="2">cv. Yunnan</strain>
        <tissue evidence="1">Leaves</tissue>
    </source>
</reference>
<reference evidence="2" key="1">
    <citation type="journal article" date="2022" name="Mol. Ecol. Resour.">
        <title>The genomes of chicory, endive, great burdock and yacon provide insights into Asteraceae palaeo-polyploidization history and plant inulin production.</title>
        <authorList>
            <person name="Fan W."/>
            <person name="Wang S."/>
            <person name="Wang H."/>
            <person name="Wang A."/>
            <person name="Jiang F."/>
            <person name="Liu H."/>
            <person name="Zhao H."/>
            <person name="Xu D."/>
            <person name="Zhang Y."/>
        </authorList>
    </citation>
    <scope>NUCLEOTIDE SEQUENCE [LARGE SCALE GENOMIC DNA]</scope>
    <source>
        <strain evidence="2">cv. Yunnan</strain>
    </source>
</reference>
<keyword evidence="2" id="KW-1185">Reference proteome</keyword>
<name>A0ACB9E813_9ASTR</name>
<comment type="caution">
    <text evidence="1">The sequence shown here is derived from an EMBL/GenBank/DDBJ whole genome shotgun (WGS) entry which is preliminary data.</text>
</comment>
<proteinExistence type="predicted"/>
<organism evidence="1 2">
    <name type="scientific">Smallanthus sonchifolius</name>
    <dbReference type="NCBI Taxonomy" id="185202"/>
    <lineage>
        <taxon>Eukaryota</taxon>
        <taxon>Viridiplantae</taxon>
        <taxon>Streptophyta</taxon>
        <taxon>Embryophyta</taxon>
        <taxon>Tracheophyta</taxon>
        <taxon>Spermatophyta</taxon>
        <taxon>Magnoliopsida</taxon>
        <taxon>eudicotyledons</taxon>
        <taxon>Gunneridae</taxon>
        <taxon>Pentapetalae</taxon>
        <taxon>asterids</taxon>
        <taxon>campanulids</taxon>
        <taxon>Asterales</taxon>
        <taxon>Asteraceae</taxon>
        <taxon>Asteroideae</taxon>
        <taxon>Heliantheae alliance</taxon>
        <taxon>Millerieae</taxon>
        <taxon>Smallanthus</taxon>
    </lineage>
</organism>